<reference evidence="1" key="1">
    <citation type="submission" date="2018-11" db="EMBL/GenBank/DDBJ databases">
        <title>Genomics analysis of Putative Virulence Factors on Adhesion and Cytotoxicity for Cronobacter spp.</title>
        <authorList>
            <person name="Cui J."/>
        </authorList>
    </citation>
    <scope>NUCLEOTIDE SEQUENCE</scope>
    <source>
        <strain evidence="1">SD69</strain>
    </source>
</reference>
<proteinExistence type="predicted"/>
<organism evidence="1 2">
    <name type="scientific">Cronobacter dublinensis</name>
    <dbReference type="NCBI Taxonomy" id="413497"/>
    <lineage>
        <taxon>Bacteria</taxon>
        <taxon>Pseudomonadati</taxon>
        <taxon>Pseudomonadota</taxon>
        <taxon>Gammaproteobacteria</taxon>
        <taxon>Enterobacterales</taxon>
        <taxon>Enterobacteriaceae</taxon>
        <taxon>Cronobacter</taxon>
    </lineage>
</organism>
<name>A0A9Q4T9R7_9ENTR</name>
<dbReference type="Proteomes" id="UP000778262">
    <property type="component" value="Unassembled WGS sequence"/>
</dbReference>
<sequence length="1068" mass="122750">MTDITAEPQQQIFHQPLEGAELDAVNGLVRQHKANAALTQQLALDASKLIASSQERLQKQSSSGFFKRFAGAVTGKNTENQLQNQADTLQMQKFAWHYLQQLQQQNLINAQSIALIRNNLGTMNEYLIETRDFLEEAIDRINQRLVHVENNTSFSKWSLNIEANKRRYKSLPGTILVLSLTYDFMRTHQNIALTASDINHLIVTLENLGVNCDEEVRLLDFILDLIDQIEIVGIDRYRSMIALAVDEHQIDSHFIQNNISGIAFNALYFLSEQYEKILSLTEDDTLCMNDEAREKLISRFFGEAFSGLSTTYSLRDLLSEALGGSLLTMDIYKDVNGLNVSAYDELASDDSAVLTLVSALPDIHHHSFFDATESAEEKRQYLLLLALCVENAAALSREGQEFLALLSEKAGCPAVMDELITLADNSVKFQAHQQTLLDVLKDDDARYTWLFDAFFLLARCNKPMENPQVMRLLGMLKPAQFKDNFPHIQTLLKESDETSLLESAAKLNALTHGWKNIVRYRERHFRHYYDETIKQLYAADSAAMRLSLELMKVTDKASDYGWYMGSFENDGFLSKMGSAVGSSAYAIGRKSCLSSLNEFRKKAEAFLSANAAPLHTANRMTARWGLPVFAYEDRLGYGDYELDNSTDNDDWYNQFSEYEQRIDGTLTAFSTACSDAADQLERFAKGEFDQSVIRLKAQKHAEWLLQQEQEKQNKQSVSVSKEGETYRLSIDWQDITNPPCEPENIRHIKTDGRVWLIVDSDNQLYRSEDTQSWQHVTLNSTGDTPYITKILLVEHTWIIFAGYDPGFYYSGDALQWAQSQHPEVPNTWDYTATEDIVFFNNQWLWRFKERKEYEYKEEGFFFDSTKTSTYDKPLIYCADQPGAPWRRYDDSPRFSEGVEIERLVALPGVDCLLAFAKYSGYYIMVKKRPEAEPLIEYHLPGKGWRSSTWNGDKVFYSDILTTRMKDKLMCFYSQHLMTSDKGYEWDRHVSELHVANCFHLQDFSLFPSSYKRQLVYISQDGQEFQELLMGEGDWQYLAANEQGVLCVYSPNSHETFLRLGKYNWRRQA</sequence>
<dbReference type="AlphaFoldDB" id="A0A9Q4T9R7"/>
<accession>A0A9Q4T9R7</accession>
<gene>
    <name evidence="1" type="ORF">EHJ13_17965</name>
</gene>
<dbReference type="SUPFAM" id="SSF110296">
    <property type="entry name" value="Oligoxyloglucan reducing end-specific cellobiohydrolase"/>
    <property type="match status" value="1"/>
</dbReference>
<dbReference type="EMBL" id="RPBY01000007">
    <property type="protein sequence ID" value="NCH89302.1"/>
    <property type="molecule type" value="Genomic_DNA"/>
</dbReference>
<evidence type="ECO:0000313" key="2">
    <source>
        <dbReference type="Proteomes" id="UP000778262"/>
    </source>
</evidence>
<evidence type="ECO:0000313" key="1">
    <source>
        <dbReference type="EMBL" id="NCH89302.1"/>
    </source>
</evidence>
<protein>
    <submittedName>
        <fullName evidence="1">Uncharacterized protein</fullName>
    </submittedName>
</protein>
<comment type="caution">
    <text evidence="1">The sequence shown here is derived from an EMBL/GenBank/DDBJ whole genome shotgun (WGS) entry which is preliminary data.</text>
</comment>
<dbReference type="RefSeq" id="WP_161591364.1">
    <property type="nucleotide sequence ID" value="NZ_RPBY01000007.1"/>
</dbReference>